<name>A0ABR2SKD1_9ROSI</name>
<dbReference type="EMBL" id="JBBPBN010000013">
    <property type="protein sequence ID" value="KAK9025713.1"/>
    <property type="molecule type" value="Genomic_DNA"/>
</dbReference>
<comment type="caution">
    <text evidence="2">The sequence shown here is derived from an EMBL/GenBank/DDBJ whole genome shotgun (WGS) entry which is preliminary data.</text>
</comment>
<feature type="domain" description="DUF7865" evidence="1">
    <location>
        <begin position="5"/>
        <end position="45"/>
    </location>
</feature>
<dbReference type="Pfam" id="PF25266">
    <property type="entry name" value="DUF7865"/>
    <property type="match status" value="1"/>
</dbReference>
<organism evidence="2 3">
    <name type="scientific">Hibiscus sabdariffa</name>
    <name type="common">roselle</name>
    <dbReference type="NCBI Taxonomy" id="183260"/>
    <lineage>
        <taxon>Eukaryota</taxon>
        <taxon>Viridiplantae</taxon>
        <taxon>Streptophyta</taxon>
        <taxon>Embryophyta</taxon>
        <taxon>Tracheophyta</taxon>
        <taxon>Spermatophyta</taxon>
        <taxon>Magnoliopsida</taxon>
        <taxon>eudicotyledons</taxon>
        <taxon>Gunneridae</taxon>
        <taxon>Pentapetalae</taxon>
        <taxon>rosids</taxon>
        <taxon>malvids</taxon>
        <taxon>Malvales</taxon>
        <taxon>Malvaceae</taxon>
        <taxon>Malvoideae</taxon>
        <taxon>Hibiscus</taxon>
    </lineage>
</organism>
<dbReference type="InterPro" id="IPR057187">
    <property type="entry name" value="DUF7865"/>
</dbReference>
<evidence type="ECO:0000313" key="3">
    <source>
        <dbReference type="Proteomes" id="UP001396334"/>
    </source>
</evidence>
<accession>A0ABR2SKD1</accession>
<evidence type="ECO:0000259" key="1">
    <source>
        <dbReference type="Pfam" id="PF25266"/>
    </source>
</evidence>
<keyword evidence="3" id="KW-1185">Reference proteome</keyword>
<sequence length="105" mass="11380">MLHSIVAYTKEVLVFGHDHEIASKLQDLTPHDQLLVQTSESFSGCFCSPSVSCCSCGELALKGKLRILVMNGLGKLLGISCWLFPGFSFLHIHGGTSMVKGVENK</sequence>
<evidence type="ECO:0000313" key="2">
    <source>
        <dbReference type="EMBL" id="KAK9025713.1"/>
    </source>
</evidence>
<gene>
    <name evidence="2" type="ORF">V6N11_038571</name>
</gene>
<reference evidence="2 3" key="1">
    <citation type="journal article" date="2024" name="G3 (Bethesda)">
        <title>Genome assembly of Hibiscus sabdariffa L. provides insights into metabolisms of medicinal natural products.</title>
        <authorList>
            <person name="Kim T."/>
        </authorList>
    </citation>
    <scope>NUCLEOTIDE SEQUENCE [LARGE SCALE GENOMIC DNA]</scope>
    <source>
        <strain evidence="2">TK-2024</strain>
        <tissue evidence="2">Old leaves</tissue>
    </source>
</reference>
<protein>
    <recommendedName>
        <fullName evidence="1">DUF7865 domain-containing protein</fullName>
    </recommendedName>
</protein>
<dbReference type="Proteomes" id="UP001396334">
    <property type="component" value="Unassembled WGS sequence"/>
</dbReference>
<proteinExistence type="predicted"/>